<dbReference type="GO" id="GO:0016787">
    <property type="term" value="F:hydrolase activity"/>
    <property type="evidence" value="ECO:0007669"/>
    <property type="project" value="UniProtKB-KW"/>
</dbReference>
<dbReference type="NCBIfam" id="NF011984">
    <property type="entry name" value="PRK15446.1-5"/>
    <property type="match status" value="1"/>
</dbReference>
<dbReference type="Gene3D" id="3.20.20.140">
    <property type="entry name" value="Metal-dependent hydrolases"/>
    <property type="match status" value="1"/>
</dbReference>
<dbReference type="PANTHER" id="PTHR43135">
    <property type="entry name" value="ALPHA-D-RIBOSE 1-METHYLPHOSPHONATE 5-TRIPHOSPHATE DIPHOSPHATASE"/>
    <property type="match status" value="1"/>
</dbReference>
<sequence length="389" mass="42389">MEKRLWIRKGKVVLPGSVEQADVFVENGRIARIGSRGEIGVGGDAQEIDADGAYVLPGLVDIHCDAIEKETEPRPNTLFPMEMAFLQFERKLAGHGITTMYHSLSLGVGLSLRGEHLVSEMIGTIRRLGAQRSMIRHRVHLRYEVSHLTGFPLAERLIGEGQIDYLSLMDHAPGQGQYRRPGAFHRYVMKNQGVDAEECERIVEELQARRALIDWDRLRQLTGLARQHGIAVASHDDDTPEQVDRSIAFGASISEFPLNLETAAYASERGVKICVGAPNLVRGGSHDKNLTAMEAVRAGAADIVCSDYHPASLLHSLFGMHAGGIPLHEAVRMASLEPATALGQAASVGSIEPGKFADLLLVRTVGGVPVVTDTIVEGTVVSQMRDFRN</sequence>
<accession>A0ABT6TL83</accession>
<keyword evidence="2" id="KW-0378">Hydrolase</keyword>
<organism evidence="2 3">
    <name type="scientific">Cohnella hashimotonis</name>
    <dbReference type="NCBI Taxonomy" id="2826895"/>
    <lineage>
        <taxon>Bacteria</taxon>
        <taxon>Bacillati</taxon>
        <taxon>Bacillota</taxon>
        <taxon>Bacilli</taxon>
        <taxon>Bacillales</taxon>
        <taxon>Paenibacillaceae</taxon>
        <taxon>Cohnella</taxon>
    </lineage>
</organism>
<proteinExistence type="predicted"/>
<dbReference type="InterPro" id="IPR006680">
    <property type="entry name" value="Amidohydro-rel"/>
</dbReference>
<dbReference type="Proteomes" id="UP001161691">
    <property type="component" value="Unassembled WGS sequence"/>
</dbReference>
<dbReference type="InterPro" id="IPR051781">
    <property type="entry name" value="Metallo-dep_Hydrolase"/>
</dbReference>
<evidence type="ECO:0000259" key="1">
    <source>
        <dbReference type="Pfam" id="PF01979"/>
    </source>
</evidence>
<name>A0ABT6TL83_9BACL</name>
<evidence type="ECO:0000313" key="3">
    <source>
        <dbReference type="Proteomes" id="UP001161691"/>
    </source>
</evidence>
<feature type="domain" description="Amidohydrolase-related" evidence="1">
    <location>
        <begin position="292"/>
        <end position="381"/>
    </location>
</feature>
<dbReference type="PANTHER" id="PTHR43135:SF3">
    <property type="entry name" value="ALPHA-D-RIBOSE 1-METHYLPHOSPHONATE 5-TRIPHOSPHATE DIPHOSPHATASE"/>
    <property type="match status" value="1"/>
</dbReference>
<comment type="caution">
    <text evidence="2">The sequence shown here is derived from an EMBL/GenBank/DDBJ whole genome shotgun (WGS) entry which is preliminary data.</text>
</comment>
<reference evidence="2" key="1">
    <citation type="submission" date="2023-04" db="EMBL/GenBank/DDBJ databases">
        <title>Comparative genomic analysis of Cohnella hashimotonis sp. nov., isolated from the International Space Station.</title>
        <authorList>
            <person name="Venkateswaran K."/>
            <person name="Simpson A."/>
        </authorList>
    </citation>
    <scope>NUCLEOTIDE SEQUENCE</scope>
    <source>
        <strain evidence="2">F6_2S_P_1</strain>
    </source>
</reference>
<dbReference type="InterPro" id="IPR011059">
    <property type="entry name" value="Metal-dep_hydrolase_composite"/>
</dbReference>
<dbReference type="PIRSF" id="PIRSF038971">
    <property type="entry name" value="PhnM"/>
    <property type="match status" value="1"/>
</dbReference>
<evidence type="ECO:0000313" key="2">
    <source>
        <dbReference type="EMBL" id="MDI4647495.1"/>
    </source>
</evidence>
<protein>
    <submittedName>
        <fullName evidence="2">Alpha-D-ribose 1-methylphosphonate 5-triphosphate diphosphatase</fullName>
        <ecNumber evidence="2">3.6.1.63</ecNumber>
    </submittedName>
</protein>
<dbReference type="Gene3D" id="2.30.40.10">
    <property type="entry name" value="Urease, subunit C, domain 1"/>
    <property type="match status" value="1"/>
</dbReference>
<keyword evidence="3" id="KW-1185">Reference proteome</keyword>
<dbReference type="Pfam" id="PF01979">
    <property type="entry name" value="Amidohydro_1"/>
    <property type="match status" value="1"/>
</dbReference>
<dbReference type="InterPro" id="IPR032466">
    <property type="entry name" value="Metal_Hydrolase"/>
</dbReference>
<dbReference type="SUPFAM" id="SSF51556">
    <property type="entry name" value="Metallo-dependent hydrolases"/>
    <property type="match status" value="1"/>
</dbReference>
<dbReference type="EC" id="3.6.1.63" evidence="2"/>
<dbReference type="RefSeq" id="WP_282910257.1">
    <property type="nucleotide sequence ID" value="NZ_JAGRPV010000001.1"/>
</dbReference>
<dbReference type="NCBIfam" id="NF011987">
    <property type="entry name" value="PRK15446.2-3"/>
    <property type="match status" value="1"/>
</dbReference>
<gene>
    <name evidence="2" type="ORF">KB449_21170</name>
</gene>
<dbReference type="EMBL" id="JAGRPV010000001">
    <property type="protein sequence ID" value="MDI4647495.1"/>
    <property type="molecule type" value="Genomic_DNA"/>
</dbReference>
<dbReference type="InterPro" id="IPR012696">
    <property type="entry name" value="PhnM"/>
</dbReference>
<dbReference type="NCBIfam" id="NF011990">
    <property type="entry name" value="PRK15446.2-6"/>
    <property type="match status" value="1"/>
</dbReference>
<dbReference type="SUPFAM" id="SSF51338">
    <property type="entry name" value="Composite domain of metallo-dependent hydrolases"/>
    <property type="match status" value="1"/>
</dbReference>